<organism evidence="1 2">
    <name type="scientific">Manduca sexta</name>
    <name type="common">Tobacco hawkmoth</name>
    <name type="synonym">Tobacco hornworm</name>
    <dbReference type="NCBI Taxonomy" id="7130"/>
    <lineage>
        <taxon>Eukaryota</taxon>
        <taxon>Metazoa</taxon>
        <taxon>Ecdysozoa</taxon>
        <taxon>Arthropoda</taxon>
        <taxon>Hexapoda</taxon>
        <taxon>Insecta</taxon>
        <taxon>Pterygota</taxon>
        <taxon>Neoptera</taxon>
        <taxon>Endopterygota</taxon>
        <taxon>Lepidoptera</taxon>
        <taxon>Glossata</taxon>
        <taxon>Ditrysia</taxon>
        <taxon>Bombycoidea</taxon>
        <taxon>Sphingidae</taxon>
        <taxon>Sphinginae</taxon>
        <taxon>Sphingini</taxon>
        <taxon>Manduca</taxon>
    </lineage>
</organism>
<name>A0A921ZWI5_MANSE</name>
<protein>
    <submittedName>
        <fullName evidence="1">Uncharacterized protein</fullName>
    </submittedName>
</protein>
<reference evidence="1" key="1">
    <citation type="journal article" date="2016" name="Insect Biochem. Mol. Biol.">
        <title>Multifaceted biological insights from a draft genome sequence of the tobacco hornworm moth, Manduca sexta.</title>
        <authorList>
            <person name="Kanost M.R."/>
            <person name="Arrese E.L."/>
            <person name="Cao X."/>
            <person name="Chen Y.R."/>
            <person name="Chellapilla S."/>
            <person name="Goldsmith M.R."/>
            <person name="Grosse-Wilde E."/>
            <person name="Heckel D.G."/>
            <person name="Herndon N."/>
            <person name="Jiang H."/>
            <person name="Papanicolaou A."/>
            <person name="Qu J."/>
            <person name="Soulages J.L."/>
            <person name="Vogel H."/>
            <person name="Walters J."/>
            <person name="Waterhouse R.M."/>
            <person name="Ahn S.J."/>
            <person name="Almeida F.C."/>
            <person name="An C."/>
            <person name="Aqrawi P."/>
            <person name="Bretschneider A."/>
            <person name="Bryant W.B."/>
            <person name="Bucks S."/>
            <person name="Chao H."/>
            <person name="Chevignon G."/>
            <person name="Christen J.M."/>
            <person name="Clarke D.F."/>
            <person name="Dittmer N.T."/>
            <person name="Ferguson L.C.F."/>
            <person name="Garavelou S."/>
            <person name="Gordon K.H.J."/>
            <person name="Gunaratna R.T."/>
            <person name="Han Y."/>
            <person name="Hauser F."/>
            <person name="He Y."/>
            <person name="Heidel-Fischer H."/>
            <person name="Hirsh A."/>
            <person name="Hu Y."/>
            <person name="Jiang H."/>
            <person name="Kalra D."/>
            <person name="Klinner C."/>
            <person name="Konig C."/>
            <person name="Kovar C."/>
            <person name="Kroll A.R."/>
            <person name="Kuwar S.S."/>
            <person name="Lee S.L."/>
            <person name="Lehman R."/>
            <person name="Li K."/>
            <person name="Li Z."/>
            <person name="Liang H."/>
            <person name="Lovelace S."/>
            <person name="Lu Z."/>
            <person name="Mansfield J.H."/>
            <person name="McCulloch K.J."/>
            <person name="Mathew T."/>
            <person name="Morton B."/>
            <person name="Muzny D.M."/>
            <person name="Neunemann D."/>
            <person name="Ongeri F."/>
            <person name="Pauchet Y."/>
            <person name="Pu L.L."/>
            <person name="Pyrousis I."/>
            <person name="Rao X.J."/>
            <person name="Redding A."/>
            <person name="Roesel C."/>
            <person name="Sanchez-Gracia A."/>
            <person name="Schaack S."/>
            <person name="Shukla A."/>
            <person name="Tetreau G."/>
            <person name="Wang Y."/>
            <person name="Xiong G.H."/>
            <person name="Traut W."/>
            <person name="Walsh T.K."/>
            <person name="Worley K.C."/>
            <person name="Wu D."/>
            <person name="Wu W."/>
            <person name="Wu Y.Q."/>
            <person name="Zhang X."/>
            <person name="Zou Z."/>
            <person name="Zucker H."/>
            <person name="Briscoe A.D."/>
            <person name="Burmester T."/>
            <person name="Clem R.J."/>
            <person name="Feyereisen R."/>
            <person name="Grimmelikhuijzen C.J.P."/>
            <person name="Hamodrakas S.J."/>
            <person name="Hansson B.S."/>
            <person name="Huguet E."/>
            <person name="Jermiin L.S."/>
            <person name="Lan Q."/>
            <person name="Lehman H.K."/>
            <person name="Lorenzen M."/>
            <person name="Merzendorfer H."/>
            <person name="Michalopoulos I."/>
            <person name="Morton D.B."/>
            <person name="Muthukrishnan S."/>
            <person name="Oakeshott J.G."/>
            <person name="Palmer W."/>
            <person name="Park Y."/>
            <person name="Passarelli A.L."/>
            <person name="Rozas J."/>
            <person name="Schwartz L.M."/>
            <person name="Smith W."/>
            <person name="Southgate A."/>
            <person name="Vilcinskas A."/>
            <person name="Vogt R."/>
            <person name="Wang P."/>
            <person name="Werren J."/>
            <person name="Yu X.Q."/>
            <person name="Zhou J.J."/>
            <person name="Brown S.J."/>
            <person name="Scherer S.E."/>
            <person name="Richards S."/>
            <person name="Blissard G.W."/>
        </authorList>
    </citation>
    <scope>NUCLEOTIDE SEQUENCE</scope>
</reference>
<evidence type="ECO:0000313" key="1">
    <source>
        <dbReference type="EMBL" id="KAG6464815.1"/>
    </source>
</evidence>
<dbReference type="EMBL" id="JH669266">
    <property type="protein sequence ID" value="KAG6464815.1"/>
    <property type="molecule type" value="Genomic_DNA"/>
</dbReference>
<proteinExistence type="predicted"/>
<keyword evidence="2" id="KW-1185">Reference proteome</keyword>
<comment type="caution">
    <text evidence="1">The sequence shown here is derived from an EMBL/GenBank/DDBJ whole genome shotgun (WGS) entry which is preliminary data.</text>
</comment>
<gene>
    <name evidence="1" type="ORF">O3G_MSEX014748</name>
</gene>
<sequence length="130" mass="14768">MNVPHNPIYSIKYGDNFKIDVCKIQHIIIYTAPPRPLCFTGINSFGTPKDNELTPALKKNMKPTRKYTDIVELLDNIPTDCNNITTDAPNINKDEVTPVAKNTVLFLNNFKCSAVLKAPMYEKMWIEIIP</sequence>
<dbReference type="AlphaFoldDB" id="A0A921ZWI5"/>
<dbReference type="Proteomes" id="UP000791440">
    <property type="component" value="Unassembled WGS sequence"/>
</dbReference>
<evidence type="ECO:0000313" key="2">
    <source>
        <dbReference type="Proteomes" id="UP000791440"/>
    </source>
</evidence>
<reference evidence="1" key="2">
    <citation type="submission" date="2020-12" db="EMBL/GenBank/DDBJ databases">
        <authorList>
            <person name="Kanost M."/>
        </authorList>
    </citation>
    <scope>NUCLEOTIDE SEQUENCE</scope>
</reference>
<accession>A0A921ZWI5</accession>